<gene>
    <name evidence="1" type="ORF">JOC47_000991</name>
</gene>
<accession>A0A938XVS4</accession>
<dbReference type="AlphaFoldDB" id="A0A938XVS4"/>
<reference evidence="1" key="1">
    <citation type="submission" date="2021-01" db="EMBL/GenBank/DDBJ databases">
        <title>Genomic Encyclopedia of Type Strains, Phase IV (KMG-IV): sequencing the most valuable type-strain genomes for metagenomic binning, comparative biology and taxonomic classification.</title>
        <authorList>
            <person name="Goeker M."/>
        </authorList>
    </citation>
    <scope>NUCLEOTIDE SEQUENCE</scope>
    <source>
        <strain evidence="1">DSM 23230</strain>
    </source>
</reference>
<protein>
    <submittedName>
        <fullName evidence="1">Uncharacterized protein</fullName>
    </submittedName>
</protein>
<evidence type="ECO:0000313" key="1">
    <source>
        <dbReference type="EMBL" id="MBM7556155.1"/>
    </source>
</evidence>
<comment type="caution">
    <text evidence="1">The sequence shown here is derived from an EMBL/GenBank/DDBJ whole genome shotgun (WGS) entry which is preliminary data.</text>
</comment>
<name>A0A938XVS4_9FIRM</name>
<organism evidence="1 2">
    <name type="scientific">Halanaerobacter jeridensis</name>
    <dbReference type="NCBI Taxonomy" id="706427"/>
    <lineage>
        <taxon>Bacteria</taxon>
        <taxon>Bacillati</taxon>
        <taxon>Bacillota</taxon>
        <taxon>Clostridia</taxon>
        <taxon>Halanaerobiales</taxon>
        <taxon>Halobacteroidaceae</taxon>
        <taxon>Halanaerobacter</taxon>
    </lineage>
</organism>
<dbReference type="RefSeq" id="WP_204700869.1">
    <property type="nucleotide sequence ID" value="NZ_JAFBDQ010000004.1"/>
</dbReference>
<dbReference type="Proteomes" id="UP000774000">
    <property type="component" value="Unassembled WGS sequence"/>
</dbReference>
<dbReference type="PROSITE" id="PS51257">
    <property type="entry name" value="PROKAR_LIPOPROTEIN"/>
    <property type="match status" value="1"/>
</dbReference>
<dbReference type="EMBL" id="JAFBDQ010000004">
    <property type="protein sequence ID" value="MBM7556155.1"/>
    <property type="molecule type" value="Genomic_DNA"/>
</dbReference>
<sequence>MKKICISGFLLVLIVFLVSCGVSANVFNWKYYETDNFVVFYQEKYDWKAKEASSYSGSAEPRECKITIYTDRPSTMLALGNYQNHFQEISVHEFTHLTHLTNTSGLSSKITSVLGNTFAPNNHSPTWIIEGITTNESETAAYEGRLNQGYYDAVVASKASSGEFPSILGAGYNHGHFPGRGLS</sequence>
<proteinExistence type="predicted"/>
<keyword evidence="2" id="KW-1185">Reference proteome</keyword>
<evidence type="ECO:0000313" key="2">
    <source>
        <dbReference type="Proteomes" id="UP000774000"/>
    </source>
</evidence>